<dbReference type="EMBL" id="LR797252">
    <property type="protein sequence ID" value="CAB4196595.1"/>
    <property type="molecule type" value="Genomic_DNA"/>
</dbReference>
<evidence type="ECO:0000313" key="1">
    <source>
        <dbReference type="EMBL" id="CAB4196595.1"/>
    </source>
</evidence>
<protein>
    <submittedName>
        <fullName evidence="1">Uncharacterized protein</fullName>
    </submittedName>
</protein>
<proteinExistence type="predicted"/>
<organism evidence="1">
    <name type="scientific">uncultured Caudovirales phage</name>
    <dbReference type="NCBI Taxonomy" id="2100421"/>
    <lineage>
        <taxon>Viruses</taxon>
        <taxon>Duplodnaviria</taxon>
        <taxon>Heunggongvirae</taxon>
        <taxon>Uroviricota</taxon>
        <taxon>Caudoviricetes</taxon>
        <taxon>Peduoviridae</taxon>
        <taxon>Maltschvirus</taxon>
        <taxon>Maltschvirus maltsch</taxon>
    </lineage>
</organism>
<reference evidence="1" key="1">
    <citation type="submission" date="2020-05" db="EMBL/GenBank/DDBJ databases">
        <authorList>
            <person name="Chiriac C."/>
            <person name="Salcher M."/>
            <person name="Ghai R."/>
            <person name="Kavagutti S V."/>
        </authorList>
    </citation>
    <scope>NUCLEOTIDE SEQUENCE</scope>
</reference>
<gene>
    <name evidence="1" type="ORF">UFOVP1290_115</name>
</gene>
<sequence>MSAVILTTIPIAAEFTANVAQAAGTYTLGTVTGTVLIDKVSFYITTAGATFTSVAFQTNQTTPFVFLTAGDGAVANLVAQKNLPTTWIQNIPVTLKTGTLIQYTIVGATGTGSISVIISYRPIAGGYIA</sequence>
<accession>A0A6J5RWG5</accession>
<name>A0A6J5RWG5_9CAUD</name>